<gene>
    <name evidence="2" type="ORF">L207DRAFT_576067</name>
</gene>
<evidence type="ECO:0000256" key="1">
    <source>
        <dbReference type="SAM" id="MobiDB-lite"/>
    </source>
</evidence>
<dbReference type="PANTHER" id="PTHR35392">
    <property type="entry name" value="ZN(II)2CYS6 TRANSCRIPTION FACTOR (EUROFUNG)-RELATED-RELATED"/>
    <property type="match status" value="1"/>
</dbReference>
<sequence length="727" mass="81116">MGRKPNALILQHFIRGAKLNDSSNRYEHTCKSCGERFPKGRIDSLTTHLIKKCPRISTPDRRKALLELNNIPDHADSTRSRGGQAQMNGPAAMDWARTEDTNNANSDFSGLHALVEATQFDILQKHDDRAINNNGAGHGGSGSEPARLDIQELYTSDNPPVSYEQRAQRDKKVLRNSVRRESEASLQPATFVYHTSGSREASPSLAISASNMAAVATAAARYIPPMVDPQLFRDDVNDNQPDAMTSKVEQESYVPTNPEPSYFQNSTEHETSLAMMDSLPTSHMYPFEPEHSEHGYEPPEIATHTRGPVPLLMQQPMNMIAEYGNGRKAAKPKVRGRFLNERRKEVQKIRKIGACLRCRMLKKPCGEGTPCATCINVSSARVWVLPCTRVNVGEALEMYTAGLHAILSHAAVSDARDRCQFRNTPHLIDASHFPDTNIFATLTAVHGTEISPEDIVDPGLTGGNSTITRRLFEDDLQPKLANYAENMLTTFISREPSHFISITLDTALQRSNQNEALIQALQLWVIVHILVDSSRGWVLSERDSELAPGGKGNIIDKSAGDHAYEDLCGQLNAAAEKQAGTMFNKVLKDFETRLIGRAKTQRFDFFLIALIILSCVEKTMWLFKSWGQAEFQARYPLPKPTQEYLDQGEHLARMIHMMLQVRNMVPKTYAKPDGILATADGDQALEQWLDRVQVSALDVSISRDLFEPDNCRCFELRLIARLLTPAT</sequence>
<feature type="region of interest" description="Disordered" evidence="1">
    <location>
        <begin position="244"/>
        <end position="263"/>
    </location>
</feature>
<proteinExistence type="predicted"/>
<dbReference type="GO" id="GO:0000981">
    <property type="term" value="F:DNA-binding transcription factor activity, RNA polymerase II-specific"/>
    <property type="evidence" value="ECO:0007669"/>
    <property type="project" value="InterPro"/>
</dbReference>
<evidence type="ECO:0008006" key="4">
    <source>
        <dbReference type="Google" id="ProtNLM"/>
    </source>
</evidence>
<feature type="region of interest" description="Disordered" evidence="1">
    <location>
        <begin position="156"/>
        <end position="181"/>
    </location>
</feature>
<dbReference type="GO" id="GO:0008270">
    <property type="term" value="F:zinc ion binding"/>
    <property type="evidence" value="ECO:0007669"/>
    <property type="project" value="InterPro"/>
</dbReference>
<protein>
    <recommendedName>
        <fullName evidence="4">Zn(2)-C6 fungal-type domain-containing protein</fullName>
    </recommendedName>
</protein>
<dbReference type="STRING" id="1149755.A0A2J6S935"/>
<dbReference type="EMBL" id="KZ613938">
    <property type="protein sequence ID" value="PMD47277.1"/>
    <property type="molecule type" value="Genomic_DNA"/>
</dbReference>
<dbReference type="OrthoDB" id="5417895at2759"/>
<feature type="compositionally biased region" description="Basic and acidic residues" evidence="1">
    <location>
        <begin position="166"/>
        <end position="181"/>
    </location>
</feature>
<dbReference type="InterPro" id="IPR036864">
    <property type="entry name" value="Zn2-C6_fun-type_DNA-bd_sf"/>
</dbReference>
<evidence type="ECO:0000313" key="3">
    <source>
        <dbReference type="Proteomes" id="UP000235786"/>
    </source>
</evidence>
<organism evidence="2 3">
    <name type="scientific">Hyaloscypha variabilis (strain UAMH 11265 / GT02V1 / F)</name>
    <name type="common">Meliniomyces variabilis</name>
    <dbReference type="NCBI Taxonomy" id="1149755"/>
    <lineage>
        <taxon>Eukaryota</taxon>
        <taxon>Fungi</taxon>
        <taxon>Dikarya</taxon>
        <taxon>Ascomycota</taxon>
        <taxon>Pezizomycotina</taxon>
        <taxon>Leotiomycetes</taxon>
        <taxon>Helotiales</taxon>
        <taxon>Hyaloscyphaceae</taxon>
        <taxon>Hyaloscypha</taxon>
        <taxon>Hyaloscypha variabilis</taxon>
    </lineage>
</organism>
<dbReference type="SUPFAM" id="SSF57701">
    <property type="entry name" value="Zn2/Cys6 DNA-binding domain"/>
    <property type="match status" value="1"/>
</dbReference>
<evidence type="ECO:0000313" key="2">
    <source>
        <dbReference type="EMBL" id="PMD47277.1"/>
    </source>
</evidence>
<dbReference type="AlphaFoldDB" id="A0A2J6S935"/>
<dbReference type="InterPro" id="IPR052973">
    <property type="entry name" value="Fungal_sec-metab_reg_TF"/>
</dbReference>
<keyword evidence="3" id="KW-1185">Reference proteome</keyword>
<dbReference type="PANTHER" id="PTHR35392:SF2">
    <property type="entry name" value="ZN(II)2CYS6 TRANSCRIPTION FACTOR (EUROFUNG)"/>
    <property type="match status" value="1"/>
</dbReference>
<dbReference type="Proteomes" id="UP000235786">
    <property type="component" value="Unassembled WGS sequence"/>
</dbReference>
<name>A0A2J6S935_HYAVF</name>
<reference evidence="2 3" key="1">
    <citation type="submission" date="2016-04" db="EMBL/GenBank/DDBJ databases">
        <title>A degradative enzymes factory behind the ericoid mycorrhizal symbiosis.</title>
        <authorList>
            <consortium name="DOE Joint Genome Institute"/>
            <person name="Martino E."/>
            <person name="Morin E."/>
            <person name="Grelet G."/>
            <person name="Kuo A."/>
            <person name="Kohler A."/>
            <person name="Daghino S."/>
            <person name="Barry K."/>
            <person name="Choi C."/>
            <person name="Cichocki N."/>
            <person name="Clum A."/>
            <person name="Copeland A."/>
            <person name="Hainaut M."/>
            <person name="Haridas S."/>
            <person name="Labutti K."/>
            <person name="Lindquist E."/>
            <person name="Lipzen A."/>
            <person name="Khouja H.-R."/>
            <person name="Murat C."/>
            <person name="Ohm R."/>
            <person name="Olson A."/>
            <person name="Spatafora J."/>
            <person name="Veneault-Fourrey C."/>
            <person name="Henrissat B."/>
            <person name="Grigoriev I."/>
            <person name="Martin F."/>
            <person name="Perotto S."/>
        </authorList>
    </citation>
    <scope>NUCLEOTIDE SEQUENCE [LARGE SCALE GENOMIC DNA]</scope>
    <source>
        <strain evidence="2 3">F</strain>
    </source>
</reference>
<accession>A0A2J6S935</accession>